<organism evidence="2 3">
    <name type="scientific">Musa acuminata subsp. malaccensis</name>
    <name type="common">Wild banana</name>
    <name type="synonym">Musa malaccensis</name>
    <dbReference type="NCBI Taxonomy" id="214687"/>
    <lineage>
        <taxon>Eukaryota</taxon>
        <taxon>Viridiplantae</taxon>
        <taxon>Streptophyta</taxon>
        <taxon>Embryophyta</taxon>
        <taxon>Tracheophyta</taxon>
        <taxon>Spermatophyta</taxon>
        <taxon>Magnoliopsida</taxon>
        <taxon>Liliopsida</taxon>
        <taxon>Zingiberales</taxon>
        <taxon>Musaceae</taxon>
        <taxon>Musa</taxon>
    </lineage>
</organism>
<keyword evidence="3" id="KW-1185">Reference proteome</keyword>
<protein>
    <submittedName>
        <fullName evidence="1">(wild Malaysian banana) hypothetical protein</fullName>
    </submittedName>
</protein>
<evidence type="ECO:0000313" key="1">
    <source>
        <dbReference type="EMBL" id="CAG1846670.1"/>
    </source>
</evidence>
<evidence type="ECO:0000313" key="3">
    <source>
        <dbReference type="Proteomes" id="UP000012960"/>
    </source>
</evidence>
<accession>A0A804JHQ8</accession>
<dbReference type="InParanoid" id="A0A804JHQ8"/>
<reference evidence="1" key="1">
    <citation type="submission" date="2021-03" db="EMBL/GenBank/DDBJ databases">
        <authorList>
            <consortium name="Genoscope - CEA"/>
            <person name="William W."/>
        </authorList>
    </citation>
    <scope>NUCLEOTIDE SEQUENCE</scope>
    <source>
        <strain evidence="1">Doubled-haploid Pahang</strain>
    </source>
</reference>
<dbReference type="EnsemblPlants" id="Ma06_t18690.1">
    <property type="protein sequence ID" value="Ma06_p18690.1"/>
    <property type="gene ID" value="Ma06_g18690"/>
</dbReference>
<name>A0A804JHQ8_MUSAM</name>
<reference evidence="2" key="2">
    <citation type="submission" date="2021-05" db="UniProtKB">
        <authorList>
            <consortium name="EnsemblPlants"/>
        </authorList>
    </citation>
    <scope>IDENTIFICATION</scope>
    <source>
        <strain evidence="2">subsp. malaccensis</strain>
    </source>
</reference>
<dbReference type="Proteomes" id="UP000012960">
    <property type="component" value="Unplaced"/>
</dbReference>
<evidence type="ECO:0000313" key="2">
    <source>
        <dbReference type="EnsemblPlants" id="Ma06_p18690.1"/>
    </source>
</evidence>
<dbReference type="EMBL" id="HG996471">
    <property type="protein sequence ID" value="CAG1846670.1"/>
    <property type="molecule type" value="Genomic_DNA"/>
</dbReference>
<gene>
    <name evidence="1" type="ORF">GSMUA_164650.1</name>
</gene>
<proteinExistence type="predicted"/>
<dbReference type="AlphaFoldDB" id="A0A804JHQ8"/>
<sequence length="71" mass="7998">MATVIYLVRPNTVSCPCSVTRLVRFRFRFVLSEAYDLVGRGGVGRANAKSRSGFVRQVNAYRCLINELVDE</sequence>
<dbReference type="Gramene" id="Ma06_t18690.1">
    <property type="protein sequence ID" value="Ma06_p18690.1"/>
    <property type="gene ID" value="Ma06_g18690"/>
</dbReference>